<feature type="binding site" evidence="6">
    <location>
        <position position="250"/>
    </location>
    <ligand>
        <name>Ca(2+)</name>
        <dbReference type="ChEBI" id="CHEBI:29108"/>
        <label>1</label>
        <note>catalytic</note>
    </ligand>
</feature>
<evidence type="ECO:0000256" key="2">
    <source>
        <dbReference type="ARBA" id="ARBA00022801"/>
    </source>
</evidence>
<comment type="caution">
    <text evidence="9">The sequence shown here is derived from an EMBL/GenBank/DDBJ whole genome shotgun (WGS) entry which is preliminary data.</text>
</comment>
<evidence type="ECO:0000256" key="6">
    <source>
        <dbReference type="PIRSR" id="PIRSR602640-2"/>
    </source>
</evidence>
<dbReference type="GO" id="GO:0046872">
    <property type="term" value="F:metal ion binding"/>
    <property type="evidence" value="ECO:0007669"/>
    <property type="project" value="UniProtKB-KW"/>
</dbReference>
<feature type="compositionally biased region" description="Low complexity" evidence="8">
    <location>
        <begin position="38"/>
        <end position="65"/>
    </location>
</feature>
<evidence type="ECO:0000313" key="10">
    <source>
        <dbReference type="Proteomes" id="UP000807716"/>
    </source>
</evidence>
<dbReference type="InterPro" id="IPR011042">
    <property type="entry name" value="6-blade_b-propeller_TolB-like"/>
</dbReference>
<proteinExistence type="inferred from homology"/>
<evidence type="ECO:0000256" key="1">
    <source>
        <dbReference type="ARBA" id="ARBA00008595"/>
    </source>
</evidence>
<dbReference type="Gene3D" id="2.120.10.30">
    <property type="entry name" value="TolB, C-terminal domain"/>
    <property type="match status" value="1"/>
</dbReference>
<feature type="region of interest" description="Disordered" evidence="8">
    <location>
        <begin position="1"/>
        <end position="65"/>
    </location>
</feature>
<dbReference type="PANTHER" id="PTHR11799">
    <property type="entry name" value="PARAOXONASE"/>
    <property type="match status" value="1"/>
</dbReference>
<evidence type="ECO:0008006" key="11">
    <source>
        <dbReference type="Google" id="ProtNLM"/>
    </source>
</evidence>
<evidence type="ECO:0000256" key="7">
    <source>
        <dbReference type="PIRSR" id="PIRSR602640-4"/>
    </source>
</evidence>
<comment type="similarity">
    <text evidence="1">Belongs to the paraoxonase family.</text>
</comment>
<dbReference type="AlphaFoldDB" id="A0A9P6PTV5"/>
<feature type="active site" description="Proton acceptor" evidence="5">
    <location>
        <position position="196"/>
    </location>
</feature>
<keyword evidence="2" id="KW-0378">Hydrolase</keyword>
<evidence type="ECO:0000256" key="8">
    <source>
        <dbReference type="SAM" id="MobiDB-lite"/>
    </source>
</evidence>
<reference evidence="9" key="1">
    <citation type="journal article" date="2020" name="Fungal Divers.">
        <title>Resolving the Mortierellaceae phylogeny through synthesis of multi-gene phylogenetics and phylogenomics.</title>
        <authorList>
            <person name="Vandepol N."/>
            <person name="Liber J."/>
            <person name="Desiro A."/>
            <person name="Na H."/>
            <person name="Kennedy M."/>
            <person name="Barry K."/>
            <person name="Grigoriev I.V."/>
            <person name="Miller A.N."/>
            <person name="O'Donnell K."/>
            <person name="Stajich J.E."/>
            <person name="Bonito G."/>
        </authorList>
    </citation>
    <scope>NUCLEOTIDE SEQUENCE</scope>
    <source>
        <strain evidence="9">BC1065</strain>
    </source>
</reference>
<evidence type="ECO:0000256" key="4">
    <source>
        <dbReference type="ARBA" id="ARBA00023180"/>
    </source>
</evidence>
<keyword evidence="4 7" id="KW-0325">Glycoprotein</keyword>
<organism evidence="9 10">
    <name type="scientific">Actinomortierella ambigua</name>
    <dbReference type="NCBI Taxonomy" id="1343610"/>
    <lineage>
        <taxon>Eukaryota</taxon>
        <taxon>Fungi</taxon>
        <taxon>Fungi incertae sedis</taxon>
        <taxon>Mucoromycota</taxon>
        <taxon>Mortierellomycotina</taxon>
        <taxon>Mortierellomycetes</taxon>
        <taxon>Mortierellales</taxon>
        <taxon>Mortierellaceae</taxon>
        <taxon>Actinomortierella</taxon>
    </lineage>
</organism>
<dbReference type="Pfam" id="PF01731">
    <property type="entry name" value="Arylesterase"/>
    <property type="match status" value="1"/>
</dbReference>
<feature type="binding site" evidence="6">
    <location>
        <position position="351"/>
    </location>
    <ligand>
        <name>Ca(2+)</name>
        <dbReference type="ChEBI" id="CHEBI:29108"/>
        <label>1</label>
        <note>catalytic</note>
    </ligand>
</feature>
<protein>
    <recommendedName>
        <fullName evidence="11">Calcium-dependent phosphotriesterase</fullName>
    </recommendedName>
</protein>
<dbReference type="SUPFAM" id="SSF63829">
    <property type="entry name" value="Calcium-dependent phosphotriesterase"/>
    <property type="match status" value="1"/>
</dbReference>
<dbReference type="GO" id="GO:0004064">
    <property type="term" value="F:arylesterase activity"/>
    <property type="evidence" value="ECO:0007669"/>
    <property type="project" value="InterPro"/>
</dbReference>
<keyword evidence="6" id="KW-0479">Metal-binding</keyword>
<name>A0A9P6PTV5_9FUNG</name>
<feature type="compositionally biased region" description="Low complexity" evidence="8">
    <location>
        <begin position="21"/>
        <end position="30"/>
    </location>
</feature>
<dbReference type="Proteomes" id="UP000807716">
    <property type="component" value="Unassembled WGS sequence"/>
</dbReference>
<dbReference type="InterPro" id="IPR002640">
    <property type="entry name" value="Arylesterase"/>
</dbReference>
<comment type="PTM">
    <text evidence="7">Glycosylated.</text>
</comment>
<dbReference type="PANTHER" id="PTHR11799:SF12">
    <property type="entry name" value="PARAOXONASE-RELATED"/>
    <property type="match status" value="1"/>
</dbReference>
<feature type="binding site" evidence="6">
    <location>
        <position position="124"/>
    </location>
    <ligand>
        <name>Ca(2+)</name>
        <dbReference type="ChEBI" id="CHEBI:29108"/>
        <label>1</label>
        <note>catalytic</note>
    </ligand>
</feature>
<comment type="cofactor">
    <cofactor evidence="6">
        <name>Ca(2+)</name>
        <dbReference type="ChEBI" id="CHEBI:29108"/>
    </cofactor>
    <text evidence="6">Binds 2 calcium ions per subunit.</text>
</comment>
<evidence type="ECO:0000313" key="9">
    <source>
        <dbReference type="EMBL" id="KAG0253954.1"/>
    </source>
</evidence>
<keyword evidence="3" id="KW-1015">Disulfide bond</keyword>
<feature type="compositionally biased region" description="Polar residues" evidence="8">
    <location>
        <begin position="1"/>
        <end position="13"/>
    </location>
</feature>
<feature type="glycosylation site" description="N-linked (GlcNAc...) asparagine" evidence="7">
    <location>
        <position position="351"/>
    </location>
</feature>
<keyword evidence="10" id="KW-1185">Reference proteome</keyword>
<evidence type="ECO:0000256" key="3">
    <source>
        <dbReference type="ARBA" id="ARBA00023157"/>
    </source>
</evidence>
<sequence length="453" mass="49627">MSSNDNNSSNVTQRAVGGKKTTTTTTTTRTLSGSDTPTVSTTKVTTTTSSSSGSGKTKTNASSGTSNGCLSVLKGLVAVVAIVGAVTFPFLKETATDLGLFLGPIVKVNTDLCRPVFSLESCEDVHIHRPSGLAIAACGRFETRKINGWFPPLGHLNHSADPLSFQDHIVLYNPEDGKHEVMDIENFPEGADRVFHGFDIYERSERELTLFFINHRRTGSVVEVIDYYVGETTMKYVQTIQHDLISTPNDIVALGLRSFYVSNDHKYLSGPMRVIENNLRRAWSNVIYYSPEQTLVAYEGVSSANGMTANHDKSIIYVSACHGAGIHVMEPRDDHTLRERDFIKLDFYADNPSLDPVTGAIFLTGHTQPLKLLAGFNVPGEPMISPFKVIKISNNTGSDQFYGKKYKIDEVLVDDGTDMSGATTAAVDRERNVMLIGTLDKRGLWQCTIPKDA</sequence>
<dbReference type="InterPro" id="IPR051288">
    <property type="entry name" value="Serum_paraoxonase/arylesterase"/>
</dbReference>
<evidence type="ECO:0000256" key="5">
    <source>
        <dbReference type="PIRSR" id="PIRSR602640-1"/>
    </source>
</evidence>
<gene>
    <name evidence="9" type="ORF">DFQ27_007120</name>
</gene>
<dbReference type="EMBL" id="JAAAJB010000548">
    <property type="protein sequence ID" value="KAG0253954.1"/>
    <property type="molecule type" value="Genomic_DNA"/>
</dbReference>
<dbReference type="OrthoDB" id="5307922at2759"/>
<dbReference type="PRINTS" id="PR01785">
    <property type="entry name" value="PARAOXONASE"/>
</dbReference>
<feature type="binding site" evidence="6">
    <location>
        <position position="305"/>
    </location>
    <ligand>
        <name>Ca(2+)</name>
        <dbReference type="ChEBI" id="CHEBI:29108"/>
        <label>1</label>
        <note>catalytic</note>
    </ligand>
</feature>
<accession>A0A9P6PTV5</accession>
<keyword evidence="6" id="KW-0106">Calcium</keyword>
<feature type="binding site" evidence="6">
    <location>
        <position position="249"/>
    </location>
    <ligand>
        <name>Ca(2+)</name>
        <dbReference type="ChEBI" id="CHEBI:29108"/>
        <label>1</label>
        <note>catalytic</note>
    </ligand>
</feature>
<feature type="binding site" evidence="6">
    <location>
        <position position="350"/>
    </location>
    <ligand>
        <name>Ca(2+)</name>
        <dbReference type="ChEBI" id="CHEBI:29108"/>
        <label>1</label>
        <note>catalytic</note>
    </ligand>
</feature>